<feature type="region of interest" description="Disordered" evidence="1">
    <location>
        <begin position="1483"/>
        <end position="1513"/>
    </location>
</feature>
<dbReference type="Proteomes" id="UP000019763">
    <property type="component" value="Unassembled WGS sequence"/>
</dbReference>
<name>A0A023BBP9_GRENI</name>
<dbReference type="EMBL" id="AFNH02000183">
    <property type="protein sequence ID" value="EZG79658.1"/>
    <property type="molecule type" value="Genomic_DNA"/>
</dbReference>
<feature type="region of interest" description="Disordered" evidence="1">
    <location>
        <begin position="128"/>
        <end position="158"/>
    </location>
</feature>
<feature type="compositionally biased region" description="Polar residues" evidence="1">
    <location>
        <begin position="304"/>
        <end position="314"/>
    </location>
</feature>
<feature type="region of interest" description="Disordered" evidence="1">
    <location>
        <begin position="438"/>
        <end position="499"/>
    </location>
</feature>
<reference evidence="2" key="1">
    <citation type="submission" date="2013-12" db="EMBL/GenBank/DDBJ databases">
        <authorList>
            <person name="Omoto C.K."/>
            <person name="Sibley D."/>
            <person name="Venepally P."/>
            <person name="Hadjithomas M."/>
            <person name="Karamycheva S."/>
            <person name="Brunk B."/>
            <person name="Roos D."/>
            <person name="Caler E."/>
            <person name="Lorenzi H."/>
        </authorList>
    </citation>
    <scope>NUCLEOTIDE SEQUENCE</scope>
</reference>
<feature type="region of interest" description="Disordered" evidence="1">
    <location>
        <begin position="301"/>
        <end position="341"/>
    </location>
</feature>
<feature type="compositionally biased region" description="Low complexity" evidence="1">
    <location>
        <begin position="1126"/>
        <end position="1142"/>
    </location>
</feature>
<proteinExistence type="predicted"/>
<protein>
    <submittedName>
        <fullName evidence="2">ATG carboxy-terminal domain protein</fullName>
    </submittedName>
</protein>
<feature type="compositionally biased region" description="Basic and acidic residues" evidence="1">
    <location>
        <begin position="912"/>
        <end position="923"/>
    </location>
</feature>
<evidence type="ECO:0000313" key="3">
    <source>
        <dbReference type="Proteomes" id="UP000019763"/>
    </source>
</evidence>
<feature type="compositionally biased region" description="Low complexity" evidence="1">
    <location>
        <begin position="315"/>
        <end position="329"/>
    </location>
</feature>
<dbReference type="GeneID" id="22911131"/>
<feature type="compositionally biased region" description="Polar residues" evidence="1">
    <location>
        <begin position="146"/>
        <end position="155"/>
    </location>
</feature>
<sequence>MNIHLASPSPDPTINARRRIPGLLRPEAFTPEAFTPEAFTPEALASVCVLEDVVIKSDWSSRTIGVVCESARFADLMEVVQISTSPFADLIRRILAPEHGPGVEHDPYHHEEDLVGQTAANFGNAVVGRSEPDAAPLGGTGAGETEVSNSDSGESSDPEMTAYLKRELSNDTWSVLVQIRTMDAAWRRDPTGNLPSCHLPSCHLPSCHLPSCHLPSCHLPSCHLPSCHQQAANQHTTNLLADEWLRVEDVCIEYNAEKITVKVGWVALESSLLRDRLEGVVRVSMSQFVAHCRVDASAAEEWPASTNENGASSFGTTPGRATPGATPGAVHSPTPRRGGPRVLEIDSGLEIDIELTNSLDQTVFPDFVQEEGHCFPAASNAVSETSFQEEGRQTLYEWINVFKDFRLRMGQNRIQFAEIQELPKSIHQSLQGPLTHKSVANKAGAPPIGRKTSGRQSSGRMISGRQSSGRQSAGRQSAGRQSAGRQTSGGSIWERPLSATGHKVPSRNLKVSFDQLEVAPNQDLNSCGLRLTLSSLGCVWEEADMPVAMVSSLRSAEFSWMPNSFCTGLLDTLEIRLSDTSPAGLSIAAPWSAPCAWRDGLKHCGSEPQLKPENVSTDCDPNDRRRCSWQRNDSQPSCWDAFAGRSVSDLDPCRSSVYLSATKNDGRTGPCVSVKELLVQLRLQEALYMAEAQMEGVSVNIDLVYAAMILEQFDPPVEDSPIQLPDCNLRMKLIDCNIHTSLGSLSPPCPSPPSSSPLFSSPPSPSVISDHTLDRWIYGHESGVITLECRNQRMVTTSAIVQGMRVSGIDSYDLLIGTDNLNNNLVGNRKTSAPGGEPVRGSINVFTLRSDGSVHLGDVRLDVEEQDALKAMGTLFHTAYALVPPRWRQWLENDNKQTKYSGNDQLSRLEFGRPDLGRLDSGRPDSGLPDSGHLGPGEARSMVFTWVEGMHDTTNKTLNPEDFTLEETVPAAKFLEIDSLSVTVLPLLQLELDKVGVAHTCVTAQKLRIKDLNPRSRYENIIQSYNKNAGRMDDDDKAAICIQFDAKPIDNSLEPIPDLIDLTVGTLQTGSIIADGSVEEHHRKTLYEYSIRVQLSRYLCTLDFGTLVLFFESFPQRNTPPSTACPNNASSNGPNNASTNGPISTSIPTAGIPPPRVMCLDKESPLHSLGIHQARPERSDTSLLLIRKFSIARLDLVLEVNPDQDGRVGGRCRNPRCNDPGCKSVQMKALNVAMKFLKNLNLITLQVLPIHIVGLHTPNQLGQKLVKEFSNKKQTKLVLRRLLASIPFANVIEALLTASAPSDEDDYQQLIKIRKFRDIIYNQDFENVLGLDHDDLCLDHDDLNTDHGHDPDVLDELGLDDDNDDIEPGSSPLLESSLRFGQSSTEVDGFDHLLADVSCRSARVLFRQKTTRVSYWLEQYVSTSFRRLVRSKDGILKTSGTLLHLLALQSLHCSSNLITTFDPTSSRILPRELRPLKLGRARSHLRQARSSNDNDPSRDPSNYNLNEGEESPQSWDLVNRGADDFCQPESLAEGLETAVLQLKRGVRDVGSLVDGGSLFSIACVIPTMIVTPLISLTSALESALQGATNSLDPTATELRKLSLKRPQ</sequence>
<organism evidence="2 3">
    <name type="scientific">Gregarina niphandrodes</name>
    <name type="common">Septate eugregarine</name>
    <dbReference type="NCBI Taxonomy" id="110365"/>
    <lineage>
        <taxon>Eukaryota</taxon>
        <taxon>Sar</taxon>
        <taxon>Alveolata</taxon>
        <taxon>Apicomplexa</taxon>
        <taxon>Conoidasida</taxon>
        <taxon>Gregarinasina</taxon>
        <taxon>Eugregarinorida</taxon>
        <taxon>Gregarinidae</taxon>
        <taxon>Gregarina</taxon>
    </lineage>
</organism>
<accession>A0A023BBP9</accession>
<feature type="compositionally biased region" description="Low complexity" evidence="1">
    <location>
        <begin position="454"/>
        <end position="486"/>
    </location>
</feature>
<feature type="region of interest" description="Disordered" evidence="1">
    <location>
        <begin position="912"/>
        <end position="937"/>
    </location>
</feature>
<evidence type="ECO:0000313" key="2">
    <source>
        <dbReference type="EMBL" id="EZG79658.1"/>
    </source>
</evidence>
<dbReference type="VEuPathDB" id="CryptoDB:GNI_024810"/>
<dbReference type="RefSeq" id="XP_011134403.1">
    <property type="nucleotide sequence ID" value="XM_011136101.1"/>
</dbReference>
<gene>
    <name evidence="2" type="ORF">GNI_024810</name>
</gene>
<feature type="compositionally biased region" description="Low complexity" evidence="1">
    <location>
        <begin position="1489"/>
        <end position="1502"/>
    </location>
</feature>
<feature type="region of interest" description="Disordered" evidence="1">
    <location>
        <begin position="1120"/>
        <end position="1142"/>
    </location>
</feature>
<evidence type="ECO:0000256" key="1">
    <source>
        <dbReference type="SAM" id="MobiDB-lite"/>
    </source>
</evidence>
<comment type="caution">
    <text evidence="2">The sequence shown here is derived from an EMBL/GenBank/DDBJ whole genome shotgun (WGS) entry which is preliminary data.</text>
</comment>
<keyword evidence="3" id="KW-1185">Reference proteome</keyword>